<name>A0A8J4VL75_9ROSI</name>
<reference evidence="2" key="1">
    <citation type="submission" date="2020-03" db="EMBL/GenBank/DDBJ databases">
        <title>Castanea mollissima Vanexum genome sequencing.</title>
        <authorList>
            <person name="Staton M."/>
        </authorList>
    </citation>
    <scope>NUCLEOTIDE SEQUENCE</scope>
    <source>
        <tissue evidence="2">Leaf</tissue>
    </source>
</reference>
<dbReference type="EMBL" id="JRKL02004439">
    <property type="protein sequence ID" value="KAF3952601.1"/>
    <property type="molecule type" value="Genomic_DNA"/>
</dbReference>
<dbReference type="Pfam" id="PF00646">
    <property type="entry name" value="F-box"/>
    <property type="match status" value="1"/>
</dbReference>
<dbReference type="SMART" id="SM00256">
    <property type="entry name" value="FBOX"/>
    <property type="match status" value="1"/>
</dbReference>
<dbReference type="SUPFAM" id="SSF81383">
    <property type="entry name" value="F-box domain"/>
    <property type="match status" value="1"/>
</dbReference>
<dbReference type="PANTHER" id="PTHR47123">
    <property type="entry name" value="F-BOX PROTEIN SKIP23"/>
    <property type="match status" value="1"/>
</dbReference>
<protein>
    <recommendedName>
        <fullName evidence="1">F-box domain-containing protein</fullName>
    </recommendedName>
</protein>
<keyword evidence="3" id="KW-1185">Reference proteome</keyword>
<dbReference type="Pfam" id="PF03478">
    <property type="entry name" value="Beta-prop_KIB1-4"/>
    <property type="match status" value="1"/>
</dbReference>
<dbReference type="Proteomes" id="UP000737018">
    <property type="component" value="Unassembled WGS sequence"/>
</dbReference>
<dbReference type="InterPro" id="IPR001810">
    <property type="entry name" value="F-box_dom"/>
</dbReference>
<dbReference type="InterPro" id="IPR051304">
    <property type="entry name" value="SCF_F-box_domain"/>
</dbReference>
<accession>A0A8J4VL75</accession>
<dbReference type="Gene3D" id="1.20.1280.50">
    <property type="match status" value="1"/>
</dbReference>
<sequence length="443" mass="50488">MADWSQLPKDLLDLIAKHLDSPFYQLNKLRLRSVCSSWRSSISDHRPRRRRRRLLFLPDDGFITTHQSTFAFHLSKRTIFLITLPSDNNNSWLIKTEEHHPSQMQLLNPLLRTQIKSLPLDSPKVINLLNFRILELGHEYVLHYMNFKPFGNSSLGDVSSLYMEKVVYICLGSENETDDFALLTIHVSGKLAMFKSRNKNWCIIDDMPLVHDVLSPYDDVVLFRGEFYAVDNTGRTVLVGLSLNLSLVAGSVFGGDKKFLVESVGQLLMVDMYLSAVFDDVDGGAEDVDEAFLDGIMGERTVWFKVFKLDWEGKKWVEVKSLGDRVLFLGDNCTFSAPASVLSGCKGNCIFFTVLNLWGIILNIRSCFGLLLLGLHQQRWECKMNLKKCACKVKIIFLVLWPYEIVVKVPGGDPQSFLILRNKYCHQIEVKVLGGSSKKRNLI</sequence>
<evidence type="ECO:0000313" key="3">
    <source>
        <dbReference type="Proteomes" id="UP000737018"/>
    </source>
</evidence>
<dbReference type="OrthoDB" id="599103at2759"/>
<dbReference type="PANTHER" id="PTHR47123:SF15">
    <property type="entry name" value="F-BOX PROTEIN SKIP23"/>
    <property type="match status" value="1"/>
</dbReference>
<dbReference type="InterPro" id="IPR036047">
    <property type="entry name" value="F-box-like_dom_sf"/>
</dbReference>
<dbReference type="AlphaFoldDB" id="A0A8J4VL75"/>
<dbReference type="InterPro" id="IPR005174">
    <property type="entry name" value="KIB1-4_b-propeller"/>
</dbReference>
<gene>
    <name evidence="2" type="ORF">CMV_021862</name>
</gene>
<comment type="caution">
    <text evidence="2">The sequence shown here is derived from an EMBL/GenBank/DDBJ whole genome shotgun (WGS) entry which is preliminary data.</text>
</comment>
<evidence type="ECO:0000259" key="1">
    <source>
        <dbReference type="SMART" id="SM00256"/>
    </source>
</evidence>
<organism evidence="2 3">
    <name type="scientific">Castanea mollissima</name>
    <name type="common">Chinese chestnut</name>
    <dbReference type="NCBI Taxonomy" id="60419"/>
    <lineage>
        <taxon>Eukaryota</taxon>
        <taxon>Viridiplantae</taxon>
        <taxon>Streptophyta</taxon>
        <taxon>Embryophyta</taxon>
        <taxon>Tracheophyta</taxon>
        <taxon>Spermatophyta</taxon>
        <taxon>Magnoliopsida</taxon>
        <taxon>eudicotyledons</taxon>
        <taxon>Gunneridae</taxon>
        <taxon>Pentapetalae</taxon>
        <taxon>rosids</taxon>
        <taxon>fabids</taxon>
        <taxon>Fagales</taxon>
        <taxon>Fagaceae</taxon>
        <taxon>Castanea</taxon>
    </lineage>
</organism>
<proteinExistence type="predicted"/>
<feature type="domain" description="F-box" evidence="1">
    <location>
        <begin position="7"/>
        <end position="51"/>
    </location>
</feature>
<evidence type="ECO:0000313" key="2">
    <source>
        <dbReference type="EMBL" id="KAF3952601.1"/>
    </source>
</evidence>